<keyword evidence="2" id="KW-1185">Reference proteome</keyword>
<proteinExistence type="predicted"/>
<comment type="caution">
    <text evidence="1">The sequence shown here is derived from an EMBL/GenBank/DDBJ whole genome shotgun (WGS) entry which is preliminary data.</text>
</comment>
<reference evidence="1 2" key="1">
    <citation type="submission" date="2022-08" db="EMBL/GenBank/DDBJ databases">
        <title>Reclassification of Massilia species as members of the genera Telluria, Duganella, Pseudoduganella, Mokoshia gen. nov. and Zemynaea gen. nov. using orthogonal and non-orthogonal genome-based approaches.</title>
        <authorList>
            <person name="Bowman J.P."/>
        </authorList>
    </citation>
    <scope>NUCLEOTIDE SEQUENCE [LARGE SCALE GENOMIC DNA]</scope>
    <source>
        <strain evidence="1 2">JCM 31607</strain>
    </source>
</reference>
<dbReference type="RefSeq" id="WP_258857210.1">
    <property type="nucleotide sequence ID" value="NZ_JANUGV010000004.1"/>
</dbReference>
<gene>
    <name evidence="1" type="ORF">NX773_15405</name>
</gene>
<name>A0ABT2BM23_9BURK</name>
<evidence type="ECO:0000313" key="1">
    <source>
        <dbReference type="EMBL" id="MCS0609557.1"/>
    </source>
</evidence>
<organism evidence="1 2">
    <name type="scientific">Massilia solisilvae</name>
    <dbReference type="NCBI Taxonomy" id="1811225"/>
    <lineage>
        <taxon>Bacteria</taxon>
        <taxon>Pseudomonadati</taxon>
        <taxon>Pseudomonadota</taxon>
        <taxon>Betaproteobacteria</taxon>
        <taxon>Burkholderiales</taxon>
        <taxon>Oxalobacteraceae</taxon>
        <taxon>Telluria group</taxon>
        <taxon>Massilia</taxon>
    </lineage>
</organism>
<evidence type="ECO:0008006" key="3">
    <source>
        <dbReference type="Google" id="ProtNLM"/>
    </source>
</evidence>
<dbReference type="PANTHER" id="PTHR21621">
    <property type="entry name" value="RIBOSOMAL PROTEIN S6 MODIFICATION PROTEIN"/>
    <property type="match status" value="1"/>
</dbReference>
<accession>A0ABT2BM23</accession>
<dbReference type="SUPFAM" id="SSF56059">
    <property type="entry name" value="Glutathione synthetase ATP-binding domain-like"/>
    <property type="match status" value="1"/>
</dbReference>
<dbReference type="EMBL" id="JANUGV010000004">
    <property type="protein sequence ID" value="MCS0609557.1"/>
    <property type="molecule type" value="Genomic_DNA"/>
</dbReference>
<protein>
    <recommendedName>
        <fullName evidence="3">ATP-grasp domain-containing protein</fullName>
    </recommendedName>
</protein>
<evidence type="ECO:0000313" key="2">
    <source>
        <dbReference type="Proteomes" id="UP001205861"/>
    </source>
</evidence>
<sequence>MNKILIVAPRADLHASAVDWGLRQLGLRPVLWDWAEFPANQTVSLSVGADGQASLRLTVQGEQHDGPFDAIWWRRRTRPVAPAGAHPDDVKVIERQSEQFLRAVLPLAAHGGTLWVNEPGAARSADNKALQLVAAQRVGFRIPATLMGNAPDTVRAFLAAQGGTLAHKGFAPMRWENEDGTLTFDRTARVGAAQLASDFALSACPSIYQELLAKQYELRVTVMGRRVLATHVDSQRDGPTTDWRYEGDRGRRSLSAAQLPAELEDRCVRLCAELGLSFGCIDLVVTPDGEVVFLEVNEAGQFVFNESVDPSIPMLDAFCRYLGGIANDRGQGAISLRAYKQSDVARQLFGAA</sequence>
<dbReference type="PANTHER" id="PTHR21621:SF0">
    <property type="entry name" value="BETA-CITRYLGLUTAMATE SYNTHASE B-RELATED"/>
    <property type="match status" value="1"/>
</dbReference>
<dbReference type="Gene3D" id="3.30.470.20">
    <property type="entry name" value="ATP-grasp fold, B domain"/>
    <property type="match status" value="1"/>
</dbReference>
<dbReference type="Proteomes" id="UP001205861">
    <property type="component" value="Unassembled WGS sequence"/>
</dbReference>